<feature type="domain" description="Thiamine phosphate synthase/TenI" evidence="11">
    <location>
        <begin position="12"/>
        <end position="191"/>
    </location>
</feature>
<accession>A0A0F9H5J2</accession>
<evidence type="ECO:0000259" key="11">
    <source>
        <dbReference type="Pfam" id="PF02581"/>
    </source>
</evidence>
<dbReference type="InterPro" id="IPR034291">
    <property type="entry name" value="TMP_synthase"/>
</dbReference>
<dbReference type="Pfam" id="PF02581">
    <property type="entry name" value="TMP-TENI"/>
    <property type="match status" value="1"/>
</dbReference>
<comment type="catalytic activity">
    <reaction evidence="10">
        <text>2-[(2R,5Z)-2-carboxy-4-methylthiazol-5(2H)-ylidene]ethyl phosphate + 4-amino-2-methyl-5-(diphosphooxymethyl)pyrimidine + 2 H(+) = thiamine phosphate + CO2 + diphosphate</text>
        <dbReference type="Rhea" id="RHEA:47844"/>
        <dbReference type="ChEBI" id="CHEBI:15378"/>
        <dbReference type="ChEBI" id="CHEBI:16526"/>
        <dbReference type="ChEBI" id="CHEBI:33019"/>
        <dbReference type="ChEBI" id="CHEBI:37575"/>
        <dbReference type="ChEBI" id="CHEBI:57841"/>
        <dbReference type="ChEBI" id="CHEBI:62899"/>
        <dbReference type="EC" id="2.5.1.3"/>
    </reaction>
</comment>
<dbReference type="GO" id="GO:0004789">
    <property type="term" value="F:thiamine-phosphate diphosphorylase activity"/>
    <property type="evidence" value="ECO:0007669"/>
    <property type="project" value="UniProtKB-EC"/>
</dbReference>
<comment type="catalytic activity">
    <reaction evidence="9">
        <text>2-(2-carboxy-4-methylthiazol-5-yl)ethyl phosphate + 4-amino-2-methyl-5-(diphosphooxymethyl)pyrimidine + 2 H(+) = thiamine phosphate + CO2 + diphosphate</text>
        <dbReference type="Rhea" id="RHEA:47848"/>
        <dbReference type="ChEBI" id="CHEBI:15378"/>
        <dbReference type="ChEBI" id="CHEBI:16526"/>
        <dbReference type="ChEBI" id="CHEBI:33019"/>
        <dbReference type="ChEBI" id="CHEBI:37575"/>
        <dbReference type="ChEBI" id="CHEBI:57841"/>
        <dbReference type="ChEBI" id="CHEBI:62890"/>
        <dbReference type="EC" id="2.5.1.3"/>
    </reaction>
</comment>
<dbReference type="PANTHER" id="PTHR20857">
    <property type="entry name" value="THIAMINE-PHOSPHATE PYROPHOSPHORYLASE"/>
    <property type="match status" value="1"/>
</dbReference>
<comment type="catalytic activity">
    <reaction evidence="8">
        <text>4-methyl-5-(2-phosphooxyethyl)-thiazole + 4-amino-2-methyl-5-(diphosphooxymethyl)pyrimidine + H(+) = thiamine phosphate + diphosphate</text>
        <dbReference type="Rhea" id="RHEA:22328"/>
        <dbReference type="ChEBI" id="CHEBI:15378"/>
        <dbReference type="ChEBI" id="CHEBI:33019"/>
        <dbReference type="ChEBI" id="CHEBI:37575"/>
        <dbReference type="ChEBI" id="CHEBI:57841"/>
        <dbReference type="ChEBI" id="CHEBI:58296"/>
        <dbReference type="EC" id="2.5.1.3"/>
    </reaction>
</comment>
<dbReference type="GO" id="GO:0046872">
    <property type="term" value="F:metal ion binding"/>
    <property type="evidence" value="ECO:0007669"/>
    <property type="project" value="UniProtKB-KW"/>
</dbReference>
<dbReference type="GO" id="GO:0005737">
    <property type="term" value="C:cytoplasm"/>
    <property type="evidence" value="ECO:0007669"/>
    <property type="project" value="TreeGrafter"/>
</dbReference>
<dbReference type="CDD" id="cd00564">
    <property type="entry name" value="TMP_TenI"/>
    <property type="match status" value="1"/>
</dbReference>
<name>A0A0F9H5J2_9ZZZZ</name>
<sequence>MVIKESLHGIRLYVLIGSDIATKSVEETARLVIDGGADAIQLREKTISDSEFISLAREIHDVAAKRGTLLIINDRVNVAKEVNADGVHLGQHDIGISEARDIIGNEKIIGVSTHNIEQARQAQKEGADYIAIGPVYPTSTKINEPPVGLEVVQEVAEKISIPFIVIGAITLENLDEVLKTGATGVAVCSAIISSKDVLSSTKQFRDKLDLFDR</sequence>
<keyword evidence="5" id="KW-0479">Metal-binding</keyword>
<dbReference type="GO" id="GO:0009228">
    <property type="term" value="P:thiamine biosynthetic process"/>
    <property type="evidence" value="ECO:0007669"/>
    <property type="project" value="UniProtKB-KW"/>
</dbReference>
<dbReference type="EMBL" id="LAZR01016017">
    <property type="protein sequence ID" value="KKM06344.1"/>
    <property type="molecule type" value="Genomic_DNA"/>
</dbReference>
<dbReference type="EC" id="2.5.1.3" evidence="3"/>
<dbReference type="UniPathway" id="UPA00060">
    <property type="reaction ID" value="UER00141"/>
</dbReference>
<dbReference type="AlphaFoldDB" id="A0A0F9H5J2"/>
<dbReference type="InterPro" id="IPR022998">
    <property type="entry name" value="ThiamineP_synth_TenI"/>
</dbReference>
<dbReference type="FunFam" id="3.20.20.70:FF:000096">
    <property type="entry name" value="Thiamine-phosphate synthase"/>
    <property type="match status" value="1"/>
</dbReference>
<keyword evidence="6" id="KW-0460">Magnesium</keyword>
<keyword evidence="4" id="KW-0808">Transferase</keyword>
<evidence type="ECO:0000256" key="10">
    <source>
        <dbReference type="ARBA" id="ARBA00047883"/>
    </source>
</evidence>
<comment type="pathway">
    <text evidence="2">Cofactor biosynthesis; thiamine diphosphate biosynthesis; thiamine phosphate from 4-amino-2-methyl-5-diphosphomethylpyrimidine and 4-methyl-5-(2-phosphoethyl)-thiazole: step 1/1.</text>
</comment>
<evidence type="ECO:0000256" key="6">
    <source>
        <dbReference type="ARBA" id="ARBA00022842"/>
    </source>
</evidence>
<dbReference type="InterPro" id="IPR013785">
    <property type="entry name" value="Aldolase_TIM"/>
</dbReference>
<reference evidence="12" key="1">
    <citation type="journal article" date="2015" name="Nature">
        <title>Complex archaea that bridge the gap between prokaryotes and eukaryotes.</title>
        <authorList>
            <person name="Spang A."/>
            <person name="Saw J.H."/>
            <person name="Jorgensen S.L."/>
            <person name="Zaremba-Niedzwiedzka K."/>
            <person name="Martijn J."/>
            <person name="Lind A.E."/>
            <person name="van Eijk R."/>
            <person name="Schleper C."/>
            <person name="Guy L."/>
            <person name="Ettema T.J."/>
        </authorList>
    </citation>
    <scope>NUCLEOTIDE SEQUENCE</scope>
</reference>
<evidence type="ECO:0000256" key="5">
    <source>
        <dbReference type="ARBA" id="ARBA00022723"/>
    </source>
</evidence>
<evidence type="ECO:0000256" key="8">
    <source>
        <dbReference type="ARBA" id="ARBA00047334"/>
    </source>
</evidence>
<dbReference type="InterPro" id="IPR036206">
    <property type="entry name" value="ThiamineP_synth_sf"/>
</dbReference>
<evidence type="ECO:0000256" key="7">
    <source>
        <dbReference type="ARBA" id="ARBA00022977"/>
    </source>
</evidence>
<dbReference type="SUPFAM" id="SSF51391">
    <property type="entry name" value="Thiamin phosphate synthase"/>
    <property type="match status" value="1"/>
</dbReference>
<dbReference type="HAMAP" id="MF_00097">
    <property type="entry name" value="TMP_synthase"/>
    <property type="match status" value="1"/>
</dbReference>
<dbReference type="PANTHER" id="PTHR20857:SF15">
    <property type="entry name" value="THIAMINE-PHOSPHATE SYNTHASE"/>
    <property type="match status" value="1"/>
</dbReference>
<protein>
    <recommendedName>
        <fullName evidence="3">thiamine phosphate synthase</fullName>
        <ecNumber evidence="3">2.5.1.3</ecNumber>
    </recommendedName>
</protein>
<gene>
    <name evidence="12" type="ORF">LCGC14_1744940</name>
</gene>
<evidence type="ECO:0000313" key="12">
    <source>
        <dbReference type="EMBL" id="KKM06344.1"/>
    </source>
</evidence>
<evidence type="ECO:0000256" key="1">
    <source>
        <dbReference type="ARBA" id="ARBA00001946"/>
    </source>
</evidence>
<evidence type="ECO:0000256" key="3">
    <source>
        <dbReference type="ARBA" id="ARBA00012830"/>
    </source>
</evidence>
<comment type="cofactor">
    <cofactor evidence="1">
        <name>Mg(2+)</name>
        <dbReference type="ChEBI" id="CHEBI:18420"/>
    </cofactor>
</comment>
<dbReference type="NCBIfam" id="TIGR00693">
    <property type="entry name" value="thiE"/>
    <property type="match status" value="1"/>
</dbReference>
<keyword evidence="7" id="KW-0784">Thiamine biosynthesis</keyword>
<evidence type="ECO:0000256" key="2">
    <source>
        <dbReference type="ARBA" id="ARBA00005165"/>
    </source>
</evidence>
<organism evidence="12">
    <name type="scientific">marine sediment metagenome</name>
    <dbReference type="NCBI Taxonomy" id="412755"/>
    <lineage>
        <taxon>unclassified sequences</taxon>
        <taxon>metagenomes</taxon>
        <taxon>ecological metagenomes</taxon>
    </lineage>
</organism>
<comment type="caution">
    <text evidence="12">The sequence shown here is derived from an EMBL/GenBank/DDBJ whole genome shotgun (WGS) entry which is preliminary data.</text>
</comment>
<evidence type="ECO:0000256" key="9">
    <source>
        <dbReference type="ARBA" id="ARBA00047851"/>
    </source>
</evidence>
<dbReference type="Gene3D" id="3.20.20.70">
    <property type="entry name" value="Aldolase class I"/>
    <property type="match status" value="1"/>
</dbReference>
<proteinExistence type="inferred from homology"/>
<evidence type="ECO:0000256" key="4">
    <source>
        <dbReference type="ARBA" id="ARBA00022679"/>
    </source>
</evidence>
<dbReference type="GO" id="GO:0009229">
    <property type="term" value="P:thiamine diphosphate biosynthetic process"/>
    <property type="evidence" value="ECO:0007669"/>
    <property type="project" value="UniProtKB-UniPathway"/>
</dbReference>